<protein>
    <submittedName>
        <fullName evidence="18">Receptor-like protein kinase</fullName>
    </submittedName>
</protein>
<name>A0A834T4S6_9FABA</name>
<dbReference type="SMART" id="SM00220">
    <property type="entry name" value="S_TKc"/>
    <property type="match status" value="1"/>
</dbReference>
<dbReference type="FunFam" id="1.10.510.10:FF:000468">
    <property type="entry name" value="PTI1-like tyrosine-protein kinase 3"/>
    <property type="match status" value="1"/>
</dbReference>
<evidence type="ECO:0000256" key="8">
    <source>
        <dbReference type="ARBA" id="ARBA00022777"/>
    </source>
</evidence>
<comment type="caution">
    <text evidence="18">The sequence shown here is derived from an EMBL/GenBank/DDBJ whole genome shotgun (WGS) entry which is preliminary data.</text>
</comment>
<sequence length="316" mass="35111">MDRQAKAKNQTFSHSEILGITKNLETVIGSGGFGNVYLGTLQDDAQVAVKILSETSRQGFKEFQSEAKLLKLVHHRNLVSLIGYCDESDMKALVYEYMAKGNLQHQLSDRNPNALKWNERLRIAFDAACGLDYLHNGCKPSIVHRDLKPSNILINENMQAKIADFGLSRAFANDSDTHLLTSPAGTYGYLDPQLHISKKSDIYSFGIILFELITGKPAVTQASGKVSHILEWVVPLIEKGDISNIMDPRFEGNFNTTSAQKVTEVAMSCISKDLVLRPDISHIVAELKECLNLEIIMIHGSSSSVFESYITEIHAR</sequence>
<accession>A0A834T4S6</accession>
<keyword evidence="19" id="KW-1185">Reference proteome</keyword>
<feature type="active site" description="Proton acceptor" evidence="13">
    <location>
        <position position="146"/>
    </location>
</feature>
<dbReference type="InterPro" id="IPR008271">
    <property type="entry name" value="Ser/Thr_kinase_AS"/>
</dbReference>
<keyword evidence="7 15" id="KW-0547">Nucleotide-binding</keyword>
<evidence type="ECO:0000259" key="17">
    <source>
        <dbReference type="PROSITE" id="PS50011"/>
    </source>
</evidence>
<dbReference type="PANTHER" id="PTHR45631:SF212">
    <property type="entry name" value="PROTEIN KINASE DOMAIN-CONTAINING PROTEIN"/>
    <property type="match status" value="1"/>
</dbReference>
<dbReference type="InterPro" id="IPR017441">
    <property type="entry name" value="Protein_kinase_ATP_BS"/>
</dbReference>
<evidence type="ECO:0000256" key="4">
    <source>
        <dbReference type="ARBA" id="ARBA00022679"/>
    </source>
</evidence>
<dbReference type="PROSITE" id="PS50011">
    <property type="entry name" value="PROTEIN_KINASE_DOM"/>
    <property type="match status" value="1"/>
</dbReference>
<evidence type="ECO:0000256" key="3">
    <source>
        <dbReference type="ARBA" id="ARBA00022527"/>
    </source>
</evidence>
<comment type="similarity">
    <text evidence="16">Belongs to the protein kinase superfamily.</text>
</comment>
<dbReference type="Gene3D" id="3.30.200.20">
    <property type="entry name" value="Phosphorylase Kinase, domain 1"/>
    <property type="match status" value="1"/>
</dbReference>
<dbReference type="InterPro" id="IPR000719">
    <property type="entry name" value="Prot_kinase_dom"/>
</dbReference>
<reference evidence="18" key="1">
    <citation type="submission" date="2020-09" db="EMBL/GenBank/DDBJ databases">
        <title>Genome-Enabled Discovery of Anthraquinone Biosynthesis in Senna tora.</title>
        <authorList>
            <person name="Kang S.-H."/>
            <person name="Pandey R.P."/>
            <person name="Lee C.-M."/>
            <person name="Sim J.-S."/>
            <person name="Jeong J.-T."/>
            <person name="Choi B.-S."/>
            <person name="Jung M."/>
            <person name="Ginzburg D."/>
            <person name="Zhao K."/>
            <person name="Won S.Y."/>
            <person name="Oh T.-J."/>
            <person name="Yu Y."/>
            <person name="Kim N.-H."/>
            <person name="Lee O.R."/>
            <person name="Lee T.-H."/>
            <person name="Bashyal P."/>
            <person name="Kim T.-S."/>
            <person name="Lee W.-H."/>
            <person name="Kawkins C."/>
            <person name="Kim C.-K."/>
            <person name="Kim J.S."/>
            <person name="Ahn B.O."/>
            <person name="Rhee S.Y."/>
            <person name="Sohng J.K."/>
        </authorList>
    </citation>
    <scope>NUCLEOTIDE SEQUENCE</scope>
    <source>
        <tissue evidence="18">Leaf</tissue>
    </source>
</reference>
<keyword evidence="18" id="KW-0675">Receptor</keyword>
<evidence type="ECO:0000256" key="9">
    <source>
        <dbReference type="ARBA" id="ARBA00022840"/>
    </source>
</evidence>
<evidence type="ECO:0000313" key="19">
    <source>
        <dbReference type="Proteomes" id="UP000634136"/>
    </source>
</evidence>
<evidence type="ECO:0000256" key="7">
    <source>
        <dbReference type="ARBA" id="ARBA00022741"/>
    </source>
</evidence>
<dbReference type="SUPFAM" id="SSF56112">
    <property type="entry name" value="Protein kinase-like (PK-like)"/>
    <property type="match status" value="1"/>
</dbReference>
<evidence type="ECO:0000256" key="16">
    <source>
        <dbReference type="RuleBase" id="RU000304"/>
    </source>
</evidence>
<dbReference type="CDD" id="cd14066">
    <property type="entry name" value="STKc_IRAK"/>
    <property type="match status" value="1"/>
</dbReference>
<dbReference type="GO" id="GO:0046872">
    <property type="term" value="F:metal ion binding"/>
    <property type="evidence" value="ECO:0007669"/>
    <property type="project" value="UniProtKB-KW"/>
</dbReference>
<proteinExistence type="inferred from homology"/>
<keyword evidence="5" id="KW-0812">Transmembrane</keyword>
<keyword evidence="4" id="KW-0808">Transferase</keyword>
<dbReference type="EMBL" id="JAAIUW010000009">
    <property type="protein sequence ID" value="KAF7814201.1"/>
    <property type="molecule type" value="Genomic_DNA"/>
</dbReference>
<evidence type="ECO:0000256" key="10">
    <source>
        <dbReference type="ARBA" id="ARBA00022989"/>
    </source>
</evidence>
<keyword evidence="8 18" id="KW-0418">Kinase</keyword>
<evidence type="ECO:0000256" key="1">
    <source>
        <dbReference type="ARBA" id="ARBA00004162"/>
    </source>
</evidence>
<dbReference type="PROSITE" id="PS00108">
    <property type="entry name" value="PROTEIN_KINASE_ST"/>
    <property type="match status" value="1"/>
</dbReference>
<dbReference type="GO" id="GO:0005524">
    <property type="term" value="F:ATP binding"/>
    <property type="evidence" value="ECO:0007669"/>
    <property type="project" value="UniProtKB-UniRule"/>
</dbReference>
<keyword evidence="2" id="KW-1003">Cell membrane</keyword>
<dbReference type="InterPro" id="IPR001245">
    <property type="entry name" value="Ser-Thr/Tyr_kinase_cat_dom"/>
</dbReference>
<dbReference type="GO" id="GO:0005886">
    <property type="term" value="C:plasma membrane"/>
    <property type="evidence" value="ECO:0007669"/>
    <property type="project" value="UniProtKB-SubCell"/>
</dbReference>
<evidence type="ECO:0000256" key="12">
    <source>
        <dbReference type="ARBA" id="ARBA00023157"/>
    </source>
</evidence>
<dbReference type="Pfam" id="PF07714">
    <property type="entry name" value="PK_Tyr_Ser-Thr"/>
    <property type="match status" value="1"/>
</dbReference>
<evidence type="ECO:0000256" key="2">
    <source>
        <dbReference type="ARBA" id="ARBA00022475"/>
    </source>
</evidence>
<keyword evidence="11" id="KW-0472">Membrane</keyword>
<dbReference type="OrthoDB" id="1658010at2759"/>
<keyword evidence="10" id="KW-1133">Transmembrane helix</keyword>
<dbReference type="GO" id="GO:0004674">
    <property type="term" value="F:protein serine/threonine kinase activity"/>
    <property type="evidence" value="ECO:0007669"/>
    <property type="project" value="UniProtKB-KW"/>
</dbReference>
<dbReference type="Gene3D" id="1.10.510.10">
    <property type="entry name" value="Transferase(Phosphotransferase) domain 1"/>
    <property type="match status" value="1"/>
</dbReference>
<evidence type="ECO:0000256" key="5">
    <source>
        <dbReference type="ARBA" id="ARBA00022692"/>
    </source>
</evidence>
<keyword evidence="3 16" id="KW-0723">Serine/threonine-protein kinase</keyword>
<dbReference type="AlphaFoldDB" id="A0A834T4S6"/>
<keyword evidence="9 15" id="KW-0067">ATP-binding</keyword>
<feature type="binding site" evidence="14">
    <location>
        <position position="151"/>
    </location>
    <ligand>
        <name>Mg(2+)</name>
        <dbReference type="ChEBI" id="CHEBI:18420"/>
    </ligand>
</feature>
<keyword evidence="6" id="KW-0732">Signal</keyword>
<keyword evidence="14" id="KW-0460">Magnesium</keyword>
<evidence type="ECO:0000256" key="6">
    <source>
        <dbReference type="ARBA" id="ARBA00022729"/>
    </source>
</evidence>
<evidence type="ECO:0000256" key="14">
    <source>
        <dbReference type="PIRSR" id="PIRSR000615-3"/>
    </source>
</evidence>
<dbReference type="PROSITE" id="PS00107">
    <property type="entry name" value="PROTEIN_KINASE_ATP"/>
    <property type="match status" value="1"/>
</dbReference>
<keyword evidence="12" id="KW-1015">Disulfide bond</keyword>
<feature type="binding site" evidence="15">
    <location>
        <position position="50"/>
    </location>
    <ligand>
        <name>ATP</name>
        <dbReference type="ChEBI" id="CHEBI:30616"/>
    </ligand>
</feature>
<organism evidence="18 19">
    <name type="scientific">Senna tora</name>
    <dbReference type="NCBI Taxonomy" id="362788"/>
    <lineage>
        <taxon>Eukaryota</taxon>
        <taxon>Viridiplantae</taxon>
        <taxon>Streptophyta</taxon>
        <taxon>Embryophyta</taxon>
        <taxon>Tracheophyta</taxon>
        <taxon>Spermatophyta</taxon>
        <taxon>Magnoliopsida</taxon>
        <taxon>eudicotyledons</taxon>
        <taxon>Gunneridae</taxon>
        <taxon>Pentapetalae</taxon>
        <taxon>rosids</taxon>
        <taxon>fabids</taxon>
        <taxon>Fabales</taxon>
        <taxon>Fabaceae</taxon>
        <taxon>Caesalpinioideae</taxon>
        <taxon>Cassia clade</taxon>
        <taxon>Senna</taxon>
    </lineage>
</organism>
<comment type="subcellular location">
    <subcellularLocation>
        <location evidence="1">Cell membrane</location>
        <topology evidence="1">Single-pass membrane protein</topology>
    </subcellularLocation>
</comment>
<gene>
    <name evidence="18" type="ORF">G2W53_028170</name>
</gene>
<dbReference type="InterPro" id="IPR011009">
    <property type="entry name" value="Kinase-like_dom_sf"/>
</dbReference>
<feature type="domain" description="Protein kinase" evidence="17">
    <location>
        <begin position="22"/>
        <end position="291"/>
    </location>
</feature>
<evidence type="ECO:0000256" key="15">
    <source>
        <dbReference type="PROSITE-ProRule" id="PRU10141"/>
    </source>
</evidence>
<dbReference type="PANTHER" id="PTHR45631">
    <property type="entry name" value="OS07G0107800 PROTEIN-RELATED"/>
    <property type="match status" value="1"/>
</dbReference>
<dbReference type="FunFam" id="3.30.200.20:FF:000394">
    <property type="entry name" value="Leucine-rich repeat receptor-like protein kinase"/>
    <property type="match status" value="1"/>
</dbReference>
<keyword evidence="14" id="KW-0479">Metal-binding</keyword>
<feature type="binding site" evidence="14">
    <location>
        <position position="164"/>
    </location>
    <ligand>
        <name>Mg(2+)</name>
        <dbReference type="ChEBI" id="CHEBI:18420"/>
    </ligand>
</feature>
<dbReference type="Proteomes" id="UP000634136">
    <property type="component" value="Unassembled WGS sequence"/>
</dbReference>
<evidence type="ECO:0000313" key="18">
    <source>
        <dbReference type="EMBL" id="KAF7814201.1"/>
    </source>
</evidence>
<evidence type="ECO:0000256" key="13">
    <source>
        <dbReference type="PIRSR" id="PIRSR000615-1"/>
    </source>
</evidence>
<dbReference type="GO" id="GO:0051707">
    <property type="term" value="P:response to other organism"/>
    <property type="evidence" value="ECO:0007669"/>
    <property type="project" value="UniProtKB-ARBA"/>
</dbReference>
<evidence type="ECO:0000256" key="11">
    <source>
        <dbReference type="ARBA" id="ARBA00023136"/>
    </source>
</evidence>